<feature type="transmembrane region" description="Helical" evidence="1">
    <location>
        <begin position="54"/>
        <end position="81"/>
    </location>
</feature>
<gene>
    <name evidence="2" type="ORF">N7493_009820</name>
</gene>
<evidence type="ECO:0000313" key="3">
    <source>
        <dbReference type="Proteomes" id="UP001215712"/>
    </source>
</evidence>
<reference evidence="2" key="1">
    <citation type="journal article" date="2023" name="IMA Fungus">
        <title>Comparative genomic study of the Penicillium genus elucidates a diverse pangenome and 15 lateral gene transfer events.</title>
        <authorList>
            <person name="Petersen C."/>
            <person name="Sorensen T."/>
            <person name="Nielsen M.R."/>
            <person name="Sondergaard T.E."/>
            <person name="Sorensen J.L."/>
            <person name="Fitzpatrick D.A."/>
            <person name="Frisvad J.C."/>
            <person name="Nielsen K.L."/>
        </authorList>
    </citation>
    <scope>NUCLEOTIDE SEQUENCE</scope>
    <source>
        <strain evidence="2">IBT 17514</strain>
    </source>
</reference>
<feature type="transmembrane region" description="Helical" evidence="1">
    <location>
        <begin position="21"/>
        <end position="42"/>
    </location>
</feature>
<dbReference type="AlphaFoldDB" id="A0AAD6HDZ9"/>
<keyword evidence="3" id="KW-1185">Reference proteome</keyword>
<sequence length="254" mass="27099">MATTQTSQSTIQTPMSKWWPIGLLIAWLLFMSIGAALLAVGLGGYTGDSTTQDYFTMATAGIALIVIGAILHIVFLIIIAVRHKQKKRHRSSMAILAATGVKFDNSTRPAALTPPPPLSAVQPTPNSYQKADAELSGQDILELACSPPAPIELLHNVVSELGPGSQYPSIPRPAMAELPGHTPARSKIATLDIIKGSRNESYQNLKYDKSLSQPVPGVRFCGDCGRSLVHPVNPNFDGCARCLVGFKAGDSNIK</sequence>
<keyword evidence="1" id="KW-1133">Transmembrane helix</keyword>
<proteinExistence type="predicted"/>
<organism evidence="2 3">
    <name type="scientific">Penicillium malachiteum</name>
    <dbReference type="NCBI Taxonomy" id="1324776"/>
    <lineage>
        <taxon>Eukaryota</taxon>
        <taxon>Fungi</taxon>
        <taxon>Dikarya</taxon>
        <taxon>Ascomycota</taxon>
        <taxon>Pezizomycotina</taxon>
        <taxon>Eurotiomycetes</taxon>
        <taxon>Eurotiomycetidae</taxon>
        <taxon>Eurotiales</taxon>
        <taxon>Aspergillaceae</taxon>
        <taxon>Penicillium</taxon>
    </lineage>
</organism>
<comment type="caution">
    <text evidence="2">The sequence shown here is derived from an EMBL/GenBank/DDBJ whole genome shotgun (WGS) entry which is preliminary data.</text>
</comment>
<keyword evidence="1" id="KW-0472">Membrane</keyword>
<name>A0AAD6HDZ9_9EURO</name>
<evidence type="ECO:0000256" key="1">
    <source>
        <dbReference type="SAM" id="Phobius"/>
    </source>
</evidence>
<evidence type="ECO:0000313" key="2">
    <source>
        <dbReference type="EMBL" id="KAJ5709529.1"/>
    </source>
</evidence>
<accession>A0AAD6HDZ9</accession>
<reference evidence="2" key="2">
    <citation type="submission" date="2023-01" db="EMBL/GenBank/DDBJ databases">
        <authorList>
            <person name="Petersen C."/>
        </authorList>
    </citation>
    <scope>NUCLEOTIDE SEQUENCE</scope>
    <source>
        <strain evidence="2">IBT 17514</strain>
    </source>
</reference>
<protein>
    <submittedName>
        <fullName evidence="2">Uncharacterized protein</fullName>
    </submittedName>
</protein>
<keyword evidence="1" id="KW-0812">Transmembrane</keyword>
<dbReference type="Proteomes" id="UP001215712">
    <property type="component" value="Unassembled WGS sequence"/>
</dbReference>
<dbReference type="EMBL" id="JAQJAN010000018">
    <property type="protein sequence ID" value="KAJ5709529.1"/>
    <property type="molecule type" value="Genomic_DNA"/>
</dbReference>